<feature type="domain" description="Nudix hydrolase" evidence="3">
    <location>
        <begin position="43"/>
        <end position="175"/>
    </location>
</feature>
<dbReference type="PROSITE" id="PS51462">
    <property type="entry name" value="NUDIX"/>
    <property type="match status" value="1"/>
</dbReference>
<dbReference type="PANTHER" id="PTHR11839">
    <property type="entry name" value="UDP/ADP-SUGAR PYROPHOSPHATASE"/>
    <property type="match status" value="1"/>
</dbReference>
<dbReference type="GO" id="GO:0016787">
    <property type="term" value="F:hydrolase activity"/>
    <property type="evidence" value="ECO:0007669"/>
    <property type="project" value="UniProtKB-KW"/>
</dbReference>
<evidence type="ECO:0000313" key="4">
    <source>
        <dbReference type="EMBL" id="RLK54193.1"/>
    </source>
</evidence>
<name>A0A421AW84_9PSEU</name>
<dbReference type="GO" id="GO:0006753">
    <property type="term" value="P:nucleoside phosphate metabolic process"/>
    <property type="evidence" value="ECO:0007669"/>
    <property type="project" value="TreeGrafter"/>
</dbReference>
<gene>
    <name evidence="4" type="ORF">CLV68_6196</name>
</gene>
<evidence type="ECO:0000313" key="5">
    <source>
        <dbReference type="Proteomes" id="UP000282454"/>
    </source>
</evidence>
<keyword evidence="2" id="KW-0378">Hydrolase</keyword>
<comment type="cofactor">
    <cofactor evidence="1">
        <name>Mg(2+)</name>
        <dbReference type="ChEBI" id="CHEBI:18420"/>
    </cofactor>
</comment>
<reference evidence="4 5" key="1">
    <citation type="submission" date="2018-10" db="EMBL/GenBank/DDBJ databases">
        <title>Genomic Encyclopedia of Archaeal and Bacterial Type Strains, Phase II (KMG-II): from individual species to whole genera.</title>
        <authorList>
            <person name="Goeker M."/>
        </authorList>
    </citation>
    <scope>NUCLEOTIDE SEQUENCE [LARGE SCALE GENOMIC DNA]</scope>
    <source>
        <strain evidence="4 5">DSM 45657</strain>
    </source>
</reference>
<accession>A0A421AW84</accession>
<dbReference type="Proteomes" id="UP000282454">
    <property type="component" value="Unassembled WGS sequence"/>
</dbReference>
<dbReference type="Gene3D" id="3.90.79.10">
    <property type="entry name" value="Nucleoside Triphosphate Pyrophosphohydrolase"/>
    <property type="match status" value="1"/>
</dbReference>
<dbReference type="EMBL" id="RCDD01000008">
    <property type="protein sequence ID" value="RLK54193.1"/>
    <property type="molecule type" value="Genomic_DNA"/>
</dbReference>
<proteinExistence type="predicted"/>
<dbReference type="SUPFAM" id="SSF55811">
    <property type="entry name" value="Nudix"/>
    <property type="match status" value="1"/>
</dbReference>
<evidence type="ECO:0000256" key="1">
    <source>
        <dbReference type="ARBA" id="ARBA00001946"/>
    </source>
</evidence>
<dbReference type="AlphaFoldDB" id="A0A421AW84"/>
<dbReference type="PANTHER" id="PTHR11839:SF18">
    <property type="entry name" value="NUDIX HYDROLASE DOMAIN-CONTAINING PROTEIN"/>
    <property type="match status" value="1"/>
</dbReference>
<sequence length="187" mass="20672">MRTAEEPPGWQRVDSVVEHTNPWFSVYSDHAIRPDGSAGRYFHVRSTGSVTLLATDAEQRILFTRQWIYTHGSRQWRLPSGAIDPGDVDAKAAARRELREETGLRAGSLTVLNVLHGCDSFTNHVDHLFHATDLSEGTADLEGGEADLRLAWIPFDEAVKMARDGDVPHGPSAFAVLALAAKRWDCP</sequence>
<dbReference type="Pfam" id="PF00293">
    <property type="entry name" value="NUDIX"/>
    <property type="match status" value="1"/>
</dbReference>
<dbReference type="InterPro" id="IPR020476">
    <property type="entry name" value="Nudix_hydrolase"/>
</dbReference>
<dbReference type="GO" id="GO:0005829">
    <property type="term" value="C:cytosol"/>
    <property type="evidence" value="ECO:0007669"/>
    <property type="project" value="TreeGrafter"/>
</dbReference>
<dbReference type="InterPro" id="IPR015797">
    <property type="entry name" value="NUDIX_hydrolase-like_dom_sf"/>
</dbReference>
<evidence type="ECO:0000259" key="3">
    <source>
        <dbReference type="PROSITE" id="PS51462"/>
    </source>
</evidence>
<protein>
    <submittedName>
        <fullName evidence="4">ADP-ribose pyrophosphatase YjhB (NUDIX family)</fullName>
    </submittedName>
</protein>
<keyword evidence="5" id="KW-1185">Reference proteome</keyword>
<organism evidence="4 5">
    <name type="scientific">Actinokineospora cianjurensis</name>
    <dbReference type="NCBI Taxonomy" id="585224"/>
    <lineage>
        <taxon>Bacteria</taxon>
        <taxon>Bacillati</taxon>
        <taxon>Actinomycetota</taxon>
        <taxon>Actinomycetes</taxon>
        <taxon>Pseudonocardiales</taxon>
        <taxon>Pseudonocardiaceae</taxon>
        <taxon>Actinokineospora</taxon>
    </lineage>
</organism>
<dbReference type="RefSeq" id="WP_121394472.1">
    <property type="nucleotide sequence ID" value="NZ_RCDD01000008.1"/>
</dbReference>
<evidence type="ECO:0000256" key="2">
    <source>
        <dbReference type="ARBA" id="ARBA00022801"/>
    </source>
</evidence>
<dbReference type="OrthoDB" id="4206674at2"/>
<dbReference type="InterPro" id="IPR000086">
    <property type="entry name" value="NUDIX_hydrolase_dom"/>
</dbReference>
<dbReference type="GO" id="GO:0019693">
    <property type="term" value="P:ribose phosphate metabolic process"/>
    <property type="evidence" value="ECO:0007669"/>
    <property type="project" value="TreeGrafter"/>
</dbReference>
<dbReference type="PRINTS" id="PR00502">
    <property type="entry name" value="NUDIXFAMILY"/>
</dbReference>
<comment type="caution">
    <text evidence="4">The sequence shown here is derived from an EMBL/GenBank/DDBJ whole genome shotgun (WGS) entry which is preliminary data.</text>
</comment>